<dbReference type="AlphaFoldDB" id="A0A202EBK5"/>
<evidence type="ECO:0000256" key="3">
    <source>
        <dbReference type="ARBA" id="ARBA00022989"/>
    </source>
</evidence>
<dbReference type="EMBL" id="MWPH01000001">
    <property type="protein sequence ID" value="OVE85558.1"/>
    <property type="molecule type" value="Genomic_DNA"/>
</dbReference>
<keyword evidence="2 5" id="KW-0812">Transmembrane</keyword>
<evidence type="ECO:0000313" key="7">
    <source>
        <dbReference type="Proteomes" id="UP000196084"/>
    </source>
</evidence>
<feature type="transmembrane region" description="Helical" evidence="5">
    <location>
        <begin position="258"/>
        <end position="275"/>
    </location>
</feature>
<evidence type="ECO:0000313" key="6">
    <source>
        <dbReference type="EMBL" id="OVE85558.1"/>
    </source>
</evidence>
<evidence type="ECO:0000256" key="5">
    <source>
        <dbReference type="SAM" id="Phobius"/>
    </source>
</evidence>
<feature type="transmembrane region" description="Helical" evidence="5">
    <location>
        <begin position="97"/>
        <end position="123"/>
    </location>
</feature>
<protein>
    <recommendedName>
        <fullName evidence="8">DUF4870 domain-containing protein</fullName>
    </recommendedName>
</protein>
<keyword evidence="4 5" id="KW-0472">Membrane</keyword>
<reference evidence="6 7" key="1">
    <citation type="submission" date="2017-02" db="EMBL/GenBank/DDBJ databases">
        <title>Natronthermophilus aegyptiacus gen. nov.,sp. nov., an aerobic, extremely halophilic alkalithermophilic archaeon isolated from the athalassohaline Wadi An Natrun, Egypt.</title>
        <authorList>
            <person name="Zhao B."/>
        </authorList>
    </citation>
    <scope>NUCLEOTIDE SEQUENCE [LARGE SCALE GENOMIC DNA]</scope>
    <source>
        <strain evidence="6 7">CGMCC 1.3597</strain>
    </source>
</reference>
<evidence type="ECO:0008006" key="8">
    <source>
        <dbReference type="Google" id="ProtNLM"/>
    </source>
</evidence>
<feature type="transmembrane region" description="Helical" evidence="5">
    <location>
        <begin position="191"/>
        <end position="211"/>
    </location>
</feature>
<keyword evidence="7" id="KW-1185">Reference proteome</keyword>
<feature type="transmembrane region" description="Helical" evidence="5">
    <location>
        <begin position="159"/>
        <end position="179"/>
    </location>
</feature>
<accession>A0A202EBK5</accession>
<dbReference type="InterPro" id="IPR019109">
    <property type="entry name" value="MamF_MmsF"/>
</dbReference>
<dbReference type="Proteomes" id="UP000196084">
    <property type="component" value="Unassembled WGS sequence"/>
</dbReference>
<evidence type="ECO:0000256" key="4">
    <source>
        <dbReference type="ARBA" id="ARBA00023136"/>
    </source>
</evidence>
<organism evidence="6 7">
    <name type="scientific">Natronolimnobius baerhuensis</name>
    <dbReference type="NCBI Taxonomy" id="253108"/>
    <lineage>
        <taxon>Archaea</taxon>
        <taxon>Methanobacteriati</taxon>
        <taxon>Methanobacteriota</taxon>
        <taxon>Stenosarchaea group</taxon>
        <taxon>Halobacteria</taxon>
        <taxon>Halobacteriales</taxon>
        <taxon>Natrialbaceae</taxon>
        <taxon>Natronolimnobius</taxon>
    </lineage>
</organism>
<dbReference type="OrthoDB" id="187449at2157"/>
<sequence>MSNEHDHPTASTTQPGPSILEERTLSGIFVHVLGLGTGVMLPALVYLVAENEFTRENARNAFNWQVIVTGVFTVMFGLLGGAITIDSVFPEESAVQYLGLALLVSGAIIMFGSTLFFFVNFAFGLIAMGKAIFGTAWAYPLAPDFVGWLAARTSDDSRWWRVLVPHLLITPLLGAFFALESGTENDPLFVVGFGLVLAVLLTSVLTPGVLVRDMQSVAARTSWQPQWLWYIGGPAIVAVFTYLVAAVQFTSENPGGDAIYAFAGALWVTVLIYLLRRYRQVGAS</sequence>
<comment type="caution">
    <text evidence="6">The sequence shown here is derived from an EMBL/GenBank/DDBJ whole genome shotgun (WGS) entry which is preliminary data.</text>
</comment>
<dbReference type="Pfam" id="PF09685">
    <property type="entry name" value="MamF_MmsF"/>
    <property type="match status" value="1"/>
</dbReference>
<evidence type="ECO:0000256" key="2">
    <source>
        <dbReference type="ARBA" id="ARBA00022692"/>
    </source>
</evidence>
<proteinExistence type="predicted"/>
<keyword evidence="3 5" id="KW-1133">Transmembrane helix</keyword>
<name>A0A202EBK5_9EURY</name>
<evidence type="ECO:0000256" key="1">
    <source>
        <dbReference type="ARBA" id="ARBA00004141"/>
    </source>
</evidence>
<feature type="transmembrane region" description="Helical" evidence="5">
    <location>
        <begin position="61"/>
        <end position="85"/>
    </location>
</feature>
<feature type="transmembrane region" description="Helical" evidence="5">
    <location>
        <begin position="28"/>
        <end position="49"/>
    </location>
</feature>
<feature type="transmembrane region" description="Helical" evidence="5">
    <location>
        <begin position="227"/>
        <end position="246"/>
    </location>
</feature>
<dbReference type="RefSeq" id="WP_087713804.1">
    <property type="nucleotide sequence ID" value="NZ_MWPH01000001.1"/>
</dbReference>
<gene>
    <name evidence="6" type="ORF">B2G88_01670</name>
</gene>
<comment type="subcellular location">
    <subcellularLocation>
        <location evidence="1">Membrane</location>
        <topology evidence="1">Multi-pass membrane protein</topology>
    </subcellularLocation>
</comment>